<evidence type="ECO:0008006" key="4">
    <source>
        <dbReference type="Google" id="ProtNLM"/>
    </source>
</evidence>
<evidence type="ECO:0000313" key="3">
    <source>
        <dbReference type="Proteomes" id="UP001549251"/>
    </source>
</evidence>
<feature type="transmembrane region" description="Helical" evidence="1">
    <location>
        <begin position="116"/>
        <end position="137"/>
    </location>
</feature>
<keyword evidence="1" id="KW-0812">Transmembrane</keyword>
<evidence type="ECO:0000256" key="1">
    <source>
        <dbReference type="SAM" id="Phobius"/>
    </source>
</evidence>
<feature type="transmembrane region" description="Helical" evidence="1">
    <location>
        <begin position="55"/>
        <end position="74"/>
    </location>
</feature>
<feature type="transmembrane region" description="Helical" evidence="1">
    <location>
        <begin position="81"/>
        <end position="104"/>
    </location>
</feature>
<dbReference type="RefSeq" id="WP_354550909.1">
    <property type="nucleotide sequence ID" value="NZ_JBEPSD010000002.1"/>
</dbReference>
<comment type="caution">
    <text evidence="2">The sequence shown here is derived from an EMBL/GenBank/DDBJ whole genome shotgun (WGS) entry which is preliminary data.</text>
</comment>
<keyword evidence="3" id="KW-1185">Reference proteome</keyword>
<feature type="transmembrane region" description="Helical" evidence="1">
    <location>
        <begin position="25"/>
        <end position="49"/>
    </location>
</feature>
<reference evidence="2 3" key="1">
    <citation type="submission" date="2024-06" db="EMBL/GenBank/DDBJ databases">
        <title>Sorghum-associated microbial communities from plants grown in Nebraska, USA.</title>
        <authorList>
            <person name="Schachtman D."/>
        </authorList>
    </citation>
    <scope>NUCLEOTIDE SEQUENCE [LARGE SCALE GENOMIC DNA]</scope>
    <source>
        <strain evidence="2 3">1757</strain>
    </source>
</reference>
<protein>
    <recommendedName>
        <fullName evidence="4">DUF2306 domain-containing protein</fullName>
    </recommendedName>
</protein>
<keyword evidence="1" id="KW-1133">Transmembrane helix</keyword>
<evidence type="ECO:0000313" key="2">
    <source>
        <dbReference type="EMBL" id="MET4570255.1"/>
    </source>
</evidence>
<dbReference type="EMBL" id="JBEPSD010000002">
    <property type="protein sequence ID" value="MET4570255.1"/>
    <property type="molecule type" value="Genomic_DNA"/>
</dbReference>
<dbReference type="Proteomes" id="UP001549251">
    <property type="component" value="Unassembled WGS sequence"/>
</dbReference>
<accession>A0ABV2PYY8</accession>
<organism evidence="2 3">
    <name type="scientific">Rhodanobacter soli</name>
    <dbReference type="NCBI Taxonomy" id="590609"/>
    <lineage>
        <taxon>Bacteria</taxon>
        <taxon>Pseudomonadati</taxon>
        <taxon>Pseudomonadota</taxon>
        <taxon>Gammaproteobacteria</taxon>
        <taxon>Lysobacterales</taxon>
        <taxon>Rhodanobacteraceae</taxon>
        <taxon>Rhodanobacter</taxon>
    </lineage>
</organism>
<proteinExistence type="predicted"/>
<keyword evidence="1" id="KW-0472">Membrane</keyword>
<name>A0ABV2PYY8_9GAMM</name>
<gene>
    <name evidence="2" type="ORF">ABIE04_002616</name>
</gene>
<sequence>MGGFAGLAAALGVHRGLRSVGTDHVLAVLLALVVAANGVAFLFGGWFPLPDHRHTAYNLGLLVLLGSPLAAVAMRRAPRDLRWIITFLIVNTVAGFALLAVMFGTGNLVTRANIGMWQRGFALAAYPWMAVVGWALLRWRRGNVAARAA</sequence>